<dbReference type="Gene3D" id="3.30.450.40">
    <property type="match status" value="1"/>
</dbReference>
<evidence type="ECO:0000256" key="5">
    <source>
        <dbReference type="ARBA" id="ARBA00022679"/>
    </source>
</evidence>
<evidence type="ECO:0000259" key="10">
    <source>
        <dbReference type="PROSITE" id="PS50113"/>
    </source>
</evidence>
<comment type="caution">
    <text evidence="11">The sequence shown here is derived from an EMBL/GenBank/DDBJ whole genome shotgun (WGS) entry which is preliminary data.</text>
</comment>
<keyword evidence="6" id="KW-0418">Kinase</keyword>
<evidence type="ECO:0000256" key="3">
    <source>
        <dbReference type="ARBA" id="ARBA00012438"/>
    </source>
</evidence>
<comment type="subcellular location">
    <subcellularLocation>
        <location evidence="2">Cell inner membrane</location>
        <topology evidence="2">Multi-pass membrane protein</topology>
    </subcellularLocation>
</comment>
<keyword evidence="5" id="KW-0808">Transferase</keyword>
<dbReference type="InterPro" id="IPR005467">
    <property type="entry name" value="His_kinase_dom"/>
</dbReference>
<dbReference type="CDD" id="cd00130">
    <property type="entry name" value="PAS"/>
    <property type="match status" value="1"/>
</dbReference>
<dbReference type="PRINTS" id="PR00344">
    <property type="entry name" value="BCTRLSENSOR"/>
</dbReference>
<evidence type="ECO:0000259" key="8">
    <source>
        <dbReference type="PROSITE" id="PS50109"/>
    </source>
</evidence>
<dbReference type="InterPro" id="IPR001789">
    <property type="entry name" value="Sig_transdc_resp-reg_receiver"/>
</dbReference>
<dbReference type="Pfam" id="PF00072">
    <property type="entry name" value="Response_reg"/>
    <property type="match status" value="1"/>
</dbReference>
<dbReference type="Gene3D" id="3.30.450.20">
    <property type="entry name" value="PAS domain"/>
    <property type="match status" value="1"/>
</dbReference>
<dbReference type="InterPro" id="IPR036890">
    <property type="entry name" value="HATPase_C_sf"/>
</dbReference>
<dbReference type="PROSITE" id="PS50113">
    <property type="entry name" value="PAC"/>
    <property type="match status" value="1"/>
</dbReference>
<dbReference type="Gene3D" id="1.10.287.130">
    <property type="match status" value="1"/>
</dbReference>
<dbReference type="Pfam" id="PF01590">
    <property type="entry name" value="GAF"/>
    <property type="match status" value="1"/>
</dbReference>
<proteinExistence type="predicted"/>
<feature type="modified residue" description="4-aspartylphosphate" evidence="7">
    <location>
        <position position="613"/>
    </location>
</feature>
<dbReference type="SUPFAM" id="SSF52172">
    <property type="entry name" value="CheY-like"/>
    <property type="match status" value="1"/>
</dbReference>
<feature type="domain" description="Response regulatory" evidence="9">
    <location>
        <begin position="564"/>
        <end position="675"/>
    </location>
</feature>
<dbReference type="Gene3D" id="2.10.70.100">
    <property type="match status" value="1"/>
</dbReference>
<dbReference type="EMBL" id="JABBFX010000001">
    <property type="protein sequence ID" value="NML42528.1"/>
    <property type="molecule type" value="Genomic_DNA"/>
</dbReference>
<dbReference type="CDD" id="cd00075">
    <property type="entry name" value="HATPase"/>
    <property type="match status" value="1"/>
</dbReference>
<dbReference type="Pfam" id="PF02518">
    <property type="entry name" value="HATPase_c"/>
    <property type="match status" value="1"/>
</dbReference>
<dbReference type="InterPro" id="IPR035965">
    <property type="entry name" value="PAS-like_dom_sf"/>
</dbReference>
<dbReference type="SUPFAM" id="SSF55781">
    <property type="entry name" value="GAF domain-like"/>
    <property type="match status" value="1"/>
</dbReference>
<dbReference type="Gene3D" id="3.30.565.10">
    <property type="entry name" value="Histidine kinase-like ATPase, C-terminal domain"/>
    <property type="match status" value="1"/>
</dbReference>
<dbReference type="InterPro" id="IPR011006">
    <property type="entry name" value="CheY-like_superfamily"/>
</dbReference>
<dbReference type="InterPro" id="IPR000014">
    <property type="entry name" value="PAS"/>
</dbReference>
<gene>
    <name evidence="11" type="ORF">HHL11_02125</name>
</gene>
<organism evidence="11 12">
    <name type="scientific">Ramlibacter agri</name>
    <dbReference type="NCBI Taxonomy" id="2728837"/>
    <lineage>
        <taxon>Bacteria</taxon>
        <taxon>Pseudomonadati</taxon>
        <taxon>Pseudomonadota</taxon>
        <taxon>Betaproteobacteria</taxon>
        <taxon>Burkholderiales</taxon>
        <taxon>Comamonadaceae</taxon>
        <taxon>Ramlibacter</taxon>
    </lineage>
</organism>
<evidence type="ECO:0000256" key="6">
    <source>
        <dbReference type="ARBA" id="ARBA00022777"/>
    </source>
</evidence>
<dbReference type="InterPro" id="IPR003018">
    <property type="entry name" value="GAF"/>
</dbReference>
<dbReference type="SUPFAM" id="SSF55874">
    <property type="entry name" value="ATPase domain of HSP90 chaperone/DNA topoisomerase II/histidine kinase"/>
    <property type="match status" value="1"/>
</dbReference>
<name>A0A848H442_9BURK</name>
<dbReference type="InterPro" id="IPR003594">
    <property type="entry name" value="HATPase_dom"/>
</dbReference>
<dbReference type="PANTHER" id="PTHR43547">
    <property type="entry name" value="TWO-COMPONENT HISTIDINE KINASE"/>
    <property type="match status" value="1"/>
</dbReference>
<dbReference type="Gene3D" id="3.40.50.2300">
    <property type="match status" value="1"/>
</dbReference>
<dbReference type="InterPro" id="IPR029016">
    <property type="entry name" value="GAF-like_dom_sf"/>
</dbReference>
<dbReference type="GO" id="GO:0005886">
    <property type="term" value="C:plasma membrane"/>
    <property type="evidence" value="ECO:0007669"/>
    <property type="project" value="UniProtKB-SubCell"/>
</dbReference>
<evidence type="ECO:0000256" key="4">
    <source>
        <dbReference type="ARBA" id="ARBA00022553"/>
    </source>
</evidence>
<dbReference type="PROSITE" id="PS50109">
    <property type="entry name" value="HIS_KIN"/>
    <property type="match status" value="1"/>
</dbReference>
<dbReference type="FunFam" id="3.30.565.10:FF:000006">
    <property type="entry name" value="Sensor histidine kinase WalK"/>
    <property type="match status" value="1"/>
</dbReference>
<protein>
    <recommendedName>
        <fullName evidence="3">histidine kinase</fullName>
        <ecNumber evidence="3">2.7.13.3</ecNumber>
    </recommendedName>
</protein>
<dbReference type="NCBIfam" id="TIGR00229">
    <property type="entry name" value="sensory_box"/>
    <property type="match status" value="1"/>
</dbReference>
<dbReference type="CDD" id="cd00082">
    <property type="entry name" value="HisKA"/>
    <property type="match status" value="1"/>
</dbReference>
<dbReference type="SUPFAM" id="SSF47384">
    <property type="entry name" value="Homodimeric domain of signal transducing histidine kinase"/>
    <property type="match status" value="1"/>
</dbReference>
<reference evidence="11 12" key="1">
    <citation type="submission" date="2020-04" db="EMBL/GenBank/DDBJ databases">
        <title>Ramlibacter sp. G-1-2-2 isolated from soil.</title>
        <authorList>
            <person name="Dahal R.H."/>
        </authorList>
    </citation>
    <scope>NUCLEOTIDE SEQUENCE [LARGE SCALE GENOMIC DNA]</scope>
    <source>
        <strain evidence="11 12">G-1-2-2</strain>
    </source>
</reference>
<evidence type="ECO:0000256" key="1">
    <source>
        <dbReference type="ARBA" id="ARBA00000085"/>
    </source>
</evidence>
<dbReference type="InterPro" id="IPR013655">
    <property type="entry name" value="PAS_fold_3"/>
</dbReference>
<dbReference type="InterPro" id="IPR004358">
    <property type="entry name" value="Sig_transdc_His_kin-like_C"/>
</dbReference>
<dbReference type="SUPFAM" id="SSF55785">
    <property type="entry name" value="PYP-like sensor domain (PAS domain)"/>
    <property type="match status" value="1"/>
</dbReference>
<dbReference type="SMART" id="SM00448">
    <property type="entry name" value="REC"/>
    <property type="match status" value="1"/>
</dbReference>
<comment type="catalytic activity">
    <reaction evidence="1">
        <text>ATP + protein L-histidine = ADP + protein N-phospho-L-histidine.</text>
        <dbReference type="EC" id="2.7.13.3"/>
    </reaction>
</comment>
<sequence>MLDVVRRILGRDRRGLEKRLQLALAAGKMAAWEWDLRSPRRWWSPEMFPLHGLPPASELPADYYALVHPDDRQRFREAMHGPVRTCGEHSVQYRVVWANGSVHWLEGTGTTVCDDEGQPELMTGVCLNIDARKEEEANLQFLAEASAELAALTDYPATMQRIARLAVPHFADWCAVDMLDDQGKLQRVAVAHVDEAKVSQVQELFDRFPPGPDAPGGTWTVVQSGHAELVPVITPAMLEAGVGDPEYLQALLALGLHSYIGVPLRAQGTMLGAISFITSESRRVFTERDLLHAIDLAARASVAITNARLLDALRSADAQKDLFLATLGHELRNPLAPIVNSVEMLARARDPQRLLPRAVHVMQRQARHLVRLVDDLLDLARINSGKIELRREVLDLRDVLRAAVESCQPLIDRRRHVLSIELPGEPARVDGDPVRLAQVFANLLNNAAKYTHEGGRIELRLRVADAAIEVSVSDDGVGIPPELLPQMFDLFTQAGTAPHLEQHGLGIGLFLVKGLVQMHEGHIQAQSGGPGQGSSFVVSLPRAAAVESMPAPATPSEEPRASRRVLVVDDNVDAADTLSQLLEVLGHTPTTANDGASALARFDAAQPEVVLLDIGLPDMDGYEVARSIRQRVGGDSVRLVALTGWGQAEDKRRAVEAGFDEHWTKPVDVGRLGGI</sequence>
<dbReference type="SMART" id="SM00065">
    <property type="entry name" value="GAF"/>
    <property type="match status" value="1"/>
</dbReference>
<evidence type="ECO:0000313" key="11">
    <source>
        <dbReference type="EMBL" id="NML42528.1"/>
    </source>
</evidence>
<accession>A0A848H442</accession>
<dbReference type="SMART" id="SM00387">
    <property type="entry name" value="HATPase_c"/>
    <property type="match status" value="1"/>
</dbReference>
<dbReference type="AlphaFoldDB" id="A0A848H442"/>
<feature type="domain" description="Histidine kinase" evidence="8">
    <location>
        <begin position="326"/>
        <end position="544"/>
    </location>
</feature>
<keyword evidence="12" id="KW-1185">Reference proteome</keyword>
<dbReference type="InterPro" id="IPR036097">
    <property type="entry name" value="HisK_dim/P_sf"/>
</dbReference>
<evidence type="ECO:0000313" key="12">
    <source>
        <dbReference type="Proteomes" id="UP000541185"/>
    </source>
</evidence>
<dbReference type="CDD" id="cd17580">
    <property type="entry name" value="REC_2_DhkD-like"/>
    <property type="match status" value="1"/>
</dbReference>
<dbReference type="GO" id="GO:0000155">
    <property type="term" value="F:phosphorelay sensor kinase activity"/>
    <property type="evidence" value="ECO:0007669"/>
    <property type="project" value="InterPro"/>
</dbReference>
<dbReference type="InterPro" id="IPR003661">
    <property type="entry name" value="HisK_dim/P_dom"/>
</dbReference>
<dbReference type="EC" id="2.7.13.3" evidence="3"/>
<dbReference type="RefSeq" id="WP_169416734.1">
    <property type="nucleotide sequence ID" value="NZ_JABBFX010000001.1"/>
</dbReference>
<feature type="domain" description="PAC" evidence="10">
    <location>
        <begin position="89"/>
        <end position="141"/>
    </location>
</feature>
<dbReference type="SMART" id="SM00388">
    <property type="entry name" value="HisKA"/>
    <property type="match status" value="1"/>
</dbReference>
<evidence type="ECO:0000256" key="7">
    <source>
        <dbReference type="PROSITE-ProRule" id="PRU00169"/>
    </source>
</evidence>
<dbReference type="Pfam" id="PF00512">
    <property type="entry name" value="HisKA"/>
    <property type="match status" value="1"/>
</dbReference>
<evidence type="ECO:0000259" key="9">
    <source>
        <dbReference type="PROSITE" id="PS50110"/>
    </source>
</evidence>
<dbReference type="InterPro" id="IPR000700">
    <property type="entry name" value="PAS-assoc_C"/>
</dbReference>
<dbReference type="PANTHER" id="PTHR43547:SF2">
    <property type="entry name" value="HYBRID SIGNAL TRANSDUCTION HISTIDINE KINASE C"/>
    <property type="match status" value="1"/>
</dbReference>
<dbReference type="PROSITE" id="PS50110">
    <property type="entry name" value="RESPONSE_REGULATORY"/>
    <property type="match status" value="1"/>
</dbReference>
<evidence type="ECO:0000256" key="2">
    <source>
        <dbReference type="ARBA" id="ARBA00004429"/>
    </source>
</evidence>
<keyword evidence="4 7" id="KW-0597">Phosphoprotein</keyword>
<dbReference type="Pfam" id="PF08447">
    <property type="entry name" value="PAS_3"/>
    <property type="match status" value="1"/>
</dbReference>
<dbReference type="Proteomes" id="UP000541185">
    <property type="component" value="Unassembled WGS sequence"/>
</dbReference>